<dbReference type="InterPro" id="IPR011990">
    <property type="entry name" value="TPR-like_helical_dom_sf"/>
</dbReference>
<organism evidence="10 11">
    <name type="scientific">Trichocoleus desertorum GB2-A4</name>
    <dbReference type="NCBI Taxonomy" id="2933944"/>
    <lineage>
        <taxon>Bacteria</taxon>
        <taxon>Bacillati</taxon>
        <taxon>Cyanobacteriota</taxon>
        <taxon>Cyanophyceae</taxon>
        <taxon>Leptolyngbyales</taxon>
        <taxon>Trichocoleusaceae</taxon>
        <taxon>Trichocoleus</taxon>
    </lineage>
</organism>
<feature type="repeat" description="TPR" evidence="8">
    <location>
        <begin position="72"/>
        <end position="105"/>
    </location>
</feature>
<keyword evidence="6" id="KW-0677">Repeat</keyword>
<sequence>MENWQTLYQEATALEKQNSLTAAEQKYQQALQLEPKQAEIWSDLGHLYYRMGRHQEAFSTLSQALEISRFTALHHYRLGMVFEQLQQTESAIQAYENTIKLDANLVEAYLALGRIFVTRSQFDAAISNYLIAHDRNPRDVKILSDLGQAYELQANESELRSDFYLGFSYYRQGNYAAAIAPYEKFLASLTPAIASEAIERVYRYLGDCLQHLNQSQRAAEIYQAAVKQYPQKPDFHINLIAALRNSGQTRTAIAAAATAAQLFPDMVLFERDRHLVLPILYESSTEISTYRQQFNQGLAQLIQYVQSRADVNSAESRAVFLKGLGSQTNFYLHYQGQNDLEQQVQFAQLLHQLMAAQYPELMQPLATKKPSVRQKIRVGYASACMWKQTVGVLFLGWLRHSDRQNFEIYSYHLHPHSDEHTENFRASSDVFRHLPVKEAIELDYIQAVGEQIRKDELDILVFLDVGMHPYMSLFSSLRLAPVQCVTWGHPVTTGSPTIDYFLSSELMEPEDGDKHYSEELVRLPNISIAYSPPDLSEATKTRADFGLREDAVLYLSCQTLFKYLPQYDYIFAAIAQQVPQAQFVFISHKSAAITEKFSQRLERAFAQYGLKSPDYCAILPRQGHNSYLSLNGIADVFLDTFSWSGGNTALEAIACHLPVVTCPGKMMRSRHSYAVLKQLGMTEAIAANEAEYIQIAARLGLDPKWRHQISQKIKAAHSRLYDDITCVKALENFYQKSFINKLF</sequence>
<dbReference type="InterPro" id="IPR029489">
    <property type="entry name" value="OGT/SEC/SPY_C"/>
</dbReference>
<dbReference type="RefSeq" id="WP_190431252.1">
    <property type="nucleotide sequence ID" value="NZ_JAMPKM010000001.1"/>
</dbReference>
<dbReference type="Pfam" id="PF13844">
    <property type="entry name" value="Glyco_transf_41"/>
    <property type="match status" value="2"/>
</dbReference>
<dbReference type="Proteomes" id="UP001464891">
    <property type="component" value="Unassembled WGS sequence"/>
</dbReference>
<comment type="caution">
    <text evidence="10">The sequence shown here is derived from an EMBL/GenBank/DDBJ whole genome shotgun (WGS) entry which is preliminary data.</text>
</comment>
<keyword evidence="5" id="KW-0808">Transferase</keyword>
<evidence type="ECO:0000313" key="11">
    <source>
        <dbReference type="Proteomes" id="UP001464891"/>
    </source>
</evidence>
<dbReference type="EMBL" id="JAMPKM010000001">
    <property type="protein sequence ID" value="MEP0815709.1"/>
    <property type="molecule type" value="Genomic_DNA"/>
</dbReference>
<evidence type="ECO:0000259" key="9">
    <source>
        <dbReference type="Pfam" id="PF13844"/>
    </source>
</evidence>
<dbReference type="Pfam" id="PF13181">
    <property type="entry name" value="TPR_8"/>
    <property type="match status" value="1"/>
</dbReference>
<dbReference type="PROSITE" id="PS50005">
    <property type="entry name" value="TPR"/>
    <property type="match status" value="5"/>
</dbReference>
<dbReference type="SUPFAM" id="SSF53756">
    <property type="entry name" value="UDP-Glycosyltransferase/glycogen phosphorylase"/>
    <property type="match status" value="1"/>
</dbReference>
<evidence type="ECO:0000256" key="4">
    <source>
        <dbReference type="ARBA" id="ARBA00022676"/>
    </source>
</evidence>
<dbReference type="SMART" id="SM00028">
    <property type="entry name" value="TPR"/>
    <property type="match status" value="6"/>
</dbReference>
<dbReference type="InterPro" id="IPR019734">
    <property type="entry name" value="TPR_rpt"/>
</dbReference>
<dbReference type="Gene3D" id="1.25.40.10">
    <property type="entry name" value="Tetratricopeptide repeat domain"/>
    <property type="match status" value="3"/>
</dbReference>
<evidence type="ECO:0000256" key="5">
    <source>
        <dbReference type="ARBA" id="ARBA00022679"/>
    </source>
</evidence>
<evidence type="ECO:0000256" key="2">
    <source>
        <dbReference type="ARBA" id="ARBA00005386"/>
    </source>
</evidence>
<comment type="pathway">
    <text evidence="1">Protein modification; protein glycosylation.</text>
</comment>
<reference evidence="10 11" key="1">
    <citation type="submission" date="2022-04" db="EMBL/GenBank/DDBJ databases">
        <title>Positive selection, recombination, and allopatry shape intraspecific diversity of widespread and dominant cyanobacteria.</title>
        <authorList>
            <person name="Wei J."/>
            <person name="Shu W."/>
            <person name="Hu C."/>
        </authorList>
    </citation>
    <scope>NUCLEOTIDE SEQUENCE [LARGE SCALE GENOMIC DNA]</scope>
    <source>
        <strain evidence="10 11">GB2-A4</strain>
    </source>
</reference>
<dbReference type="PROSITE" id="PS50293">
    <property type="entry name" value="TPR_REGION"/>
    <property type="match status" value="1"/>
</dbReference>
<proteinExistence type="inferred from homology"/>
<feature type="domain" description="O-GlcNAc transferase C-terminal" evidence="9">
    <location>
        <begin position="370"/>
        <end position="525"/>
    </location>
</feature>
<dbReference type="EC" id="2.4.1.255" evidence="3"/>
<dbReference type="Pfam" id="PF13432">
    <property type="entry name" value="TPR_16"/>
    <property type="match status" value="2"/>
</dbReference>
<dbReference type="InterPro" id="IPR051939">
    <property type="entry name" value="Glycosyltr_41/O-GlcNAc_trsf"/>
</dbReference>
<feature type="domain" description="O-GlcNAc transferase C-terminal" evidence="9">
    <location>
        <begin position="540"/>
        <end position="719"/>
    </location>
</feature>
<dbReference type="Gene3D" id="3.40.50.11380">
    <property type="match status" value="1"/>
</dbReference>
<keyword evidence="11" id="KW-1185">Reference proteome</keyword>
<keyword evidence="7 8" id="KW-0802">TPR repeat</keyword>
<feature type="repeat" description="TPR" evidence="8">
    <location>
        <begin position="106"/>
        <end position="139"/>
    </location>
</feature>
<feature type="repeat" description="TPR" evidence="8">
    <location>
        <begin position="4"/>
        <end position="37"/>
    </location>
</feature>
<comment type="similarity">
    <text evidence="2">Belongs to the glycosyltransferase 41 family. O-GlcNAc transferase subfamily.</text>
</comment>
<gene>
    <name evidence="10" type="ORF">NC998_01205</name>
</gene>
<dbReference type="Gene3D" id="3.40.50.2000">
    <property type="entry name" value="Glycogen Phosphorylase B"/>
    <property type="match status" value="1"/>
</dbReference>
<dbReference type="PANTHER" id="PTHR44835">
    <property type="entry name" value="UDP-N-ACETYLGLUCOSAMINE--PEPTIDE N-ACETYLGLUCOSAMINYLTRANSFERASE SPINDLY-RELATED"/>
    <property type="match status" value="1"/>
</dbReference>
<dbReference type="SUPFAM" id="SSF48452">
    <property type="entry name" value="TPR-like"/>
    <property type="match status" value="2"/>
</dbReference>
<protein>
    <recommendedName>
        <fullName evidence="3">protein O-GlcNAc transferase</fullName>
        <ecNumber evidence="3">2.4.1.255</ecNumber>
    </recommendedName>
</protein>
<feature type="repeat" description="TPR" evidence="8">
    <location>
        <begin position="38"/>
        <end position="71"/>
    </location>
</feature>
<evidence type="ECO:0000256" key="6">
    <source>
        <dbReference type="ARBA" id="ARBA00022737"/>
    </source>
</evidence>
<feature type="repeat" description="TPR" evidence="8">
    <location>
        <begin position="199"/>
        <end position="232"/>
    </location>
</feature>
<evidence type="ECO:0000256" key="7">
    <source>
        <dbReference type="ARBA" id="ARBA00022803"/>
    </source>
</evidence>
<evidence type="ECO:0000256" key="8">
    <source>
        <dbReference type="PROSITE-ProRule" id="PRU00339"/>
    </source>
</evidence>
<dbReference type="Pfam" id="PF13414">
    <property type="entry name" value="TPR_11"/>
    <property type="match status" value="1"/>
</dbReference>
<keyword evidence="4" id="KW-0328">Glycosyltransferase</keyword>
<evidence type="ECO:0000256" key="3">
    <source>
        <dbReference type="ARBA" id="ARBA00011970"/>
    </source>
</evidence>
<evidence type="ECO:0000256" key="1">
    <source>
        <dbReference type="ARBA" id="ARBA00004922"/>
    </source>
</evidence>
<name>A0ABV0J1R4_9CYAN</name>
<accession>A0ABV0J1R4</accession>
<evidence type="ECO:0000313" key="10">
    <source>
        <dbReference type="EMBL" id="MEP0815709.1"/>
    </source>
</evidence>
<dbReference type="PANTHER" id="PTHR44835:SF1">
    <property type="entry name" value="PROTEIN O-GLCNAC TRANSFERASE"/>
    <property type="match status" value="1"/>
</dbReference>